<keyword evidence="2 4" id="KW-0371">Homeobox</keyword>
<keyword evidence="3 4" id="KW-0539">Nucleus</keyword>
<dbReference type="RefSeq" id="XP_037222415.1">
    <property type="nucleotide sequence ID" value="XM_037362123.1"/>
</dbReference>
<evidence type="ECO:0000256" key="6">
    <source>
        <dbReference type="SAM" id="MobiDB-lite"/>
    </source>
</evidence>
<feature type="compositionally biased region" description="Low complexity" evidence="6">
    <location>
        <begin position="72"/>
        <end position="86"/>
    </location>
</feature>
<dbReference type="CDD" id="cd00086">
    <property type="entry name" value="homeodomain"/>
    <property type="match status" value="3"/>
</dbReference>
<evidence type="ECO:0000256" key="5">
    <source>
        <dbReference type="RuleBase" id="RU000682"/>
    </source>
</evidence>
<feature type="region of interest" description="Disordered" evidence="6">
    <location>
        <begin position="389"/>
        <end position="408"/>
    </location>
</feature>
<dbReference type="AlphaFoldDB" id="A0A8H6W8W8"/>
<dbReference type="OrthoDB" id="6159439at2759"/>
<evidence type="ECO:0000259" key="7">
    <source>
        <dbReference type="PROSITE" id="PS50071"/>
    </source>
</evidence>
<dbReference type="EMBL" id="JACAZF010000004">
    <property type="protein sequence ID" value="KAF7307396.1"/>
    <property type="molecule type" value="Genomic_DNA"/>
</dbReference>
<dbReference type="Gene3D" id="1.10.10.60">
    <property type="entry name" value="Homeodomain-like"/>
    <property type="match status" value="2"/>
</dbReference>
<feature type="region of interest" description="Disordered" evidence="6">
    <location>
        <begin position="56"/>
        <end position="101"/>
    </location>
</feature>
<keyword evidence="8" id="KW-0808">Transferase</keyword>
<feature type="compositionally biased region" description="Polar residues" evidence="6">
    <location>
        <begin position="231"/>
        <end position="251"/>
    </location>
</feature>
<evidence type="ECO:0000256" key="3">
    <source>
        <dbReference type="ARBA" id="ARBA00023242"/>
    </source>
</evidence>
<feature type="region of interest" description="Disordered" evidence="6">
    <location>
        <begin position="340"/>
        <end position="377"/>
    </location>
</feature>
<dbReference type="SUPFAM" id="SSF46689">
    <property type="entry name" value="Homeodomain-like"/>
    <property type="match status" value="3"/>
</dbReference>
<dbReference type="InterPro" id="IPR001356">
    <property type="entry name" value="HD"/>
</dbReference>
<dbReference type="PROSITE" id="PS50071">
    <property type="entry name" value="HOMEOBOX_2"/>
    <property type="match status" value="2"/>
</dbReference>
<evidence type="ECO:0000313" key="9">
    <source>
        <dbReference type="Proteomes" id="UP000636479"/>
    </source>
</evidence>
<comment type="caution">
    <text evidence="8">The sequence shown here is derived from an EMBL/GenBank/DDBJ whole genome shotgun (WGS) entry which is preliminary data.</text>
</comment>
<dbReference type="GO" id="GO:0016301">
    <property type="term" value="F:kinase activity"/>
    <property type="evidence" value="ECO:0007669"/>
    <property type="project" value="UniProtKB-KW"/>
</dbReference>
<sequence length="443" mass="49691">MSDHTKKPRHRHSAVQLAALNALYDQTEHPSLAQRTELALALGLETKSVNTYFQNKRASLKKQPRGIYDHPSSTSRKTTTSCSSSTPPLYNPVPNEDDDDRDLHQVQLDHRQPVNQSQYIPDPNSAQHLSRAHVEELYQIRLRNPYPTSDESKMIADRLQVHHSTIKEWFRLQHHSSQDDHHAHLPPLSEAIPPSLRLPPITTLPPATSHPSLVGSESLRPISDDQYYPRQRSSSPRNKTPYGSSSMTNPQRRGRPDSIQLEGLRRLLFKTPNPTIEQRTALGREIGMDLVKVSNWFRNLRQSKAKRERRRLADIASGAASDDEAHSSYAGSVVGERVYLSSSTSPSRSETPPPSATSSSGTSSRSDDLQEARAAAERSRAWMRRLVHSSDEEEEAQEAVTPASSPTVPLMHDFAMPVDDKPTAVPYEDALLLLSFHQRATTF</sequence>
<evidence type="ECO:0000256" key="2">
    <source>
        <dbReference type="ARBA" id="ARBA00023155"/>
    </source>
</evidence>
<feature type="domain" description="Homeobox" evidence="7">
    <location>
        <begin position="3"/>
        <end position="63"/>
    </location>
</feature>
<comment type="subcellular location">
    <subcellularLocation>
        <location evidence="4 5">Nucleus</location>
    </subcellularLocation>
</comment>
<keyword evidence="1 4" id="KW-0238">DNA-binding</keyword>
<dbReference type="GeneID" id="59344639"/>
<dbReference type="Proteomes" id="UP000636479">
    <property type="component" value="Unassembled WGS sequence"/>
</dbReference>
<dbReference type="Pfam" id="PF00046">
    <property type="entry name" value="Homeodomain"/>
    <property type="match status" value="2"/>
</dbReference>
<accession>A0A8H6W8W8</accession>
<evidence type="ECO:0000313" key="8">
    <source>
        <dbReference type="EMBL" id="KAF7307396.1"/>
    </source>
</evidence>
<evidence type="ECO:0000256" key="4">
    <source>
        <dbReference type="PROSITE-ProRule" id="PRU00108"/>
    </source>
</evidence>
<dbReference type="GO" id="GO:0000981">
    <property type="term" value="F:DNA-binding transcription factor activity, RNA polymerase II-specific"/>
    <property type="evidence" value="ECO:0007669"/>
    <property type="project" value="TreeGrafter"/>
</dbReference>
<dbReference type="GO" id="GO:0005634">
    <property type="term" value="C:nucleus"/>
    <property type="evidence" value="ECO:0007669"/>
    <property type="project" value="UniProtKB-SubCell"/>
</dbReference>
<reference evidence="8" key="1">
    <citation type="submission" date="2020-05" db="EMBL/GenBank/DDBJ databases">
        <title>Mycena genomes resolve the evolution of fungal bioluminescence.</title>
        <authorList>
            <person name="Tsai I.J."/>
        </authorList>
    </citation>
    <scope>NUCLEOTIDE SEQUENCE</scope>
    <source>
        <strain evidence="8">171206Taipei</strain>
    </source>
</reference>
<feature type="DNA-binding region" description="Homeobox" evidence="4">
    <location>
        <begin position="5"/>
        <end position="64"/>
    </location>
</feature>
<dbReference type="PANTHER" id="PTHR24327:SF41">
    <property type="entry name" value="BRAIN-SPECIFIC HOMEOBOX PROTEIN"/>
    <property type="match status" value="1"/>
</dbReference>
<feature type="compositionally biased region" description="Basic and acidic residues" evidence="6">
    <location>
        <begin position="365"/>
        <end position="377"/>
    </location>
</feature>
<evidence type="ECO:0000256" key="1">
    <source>
        <dbReference type="ARBA" id="ARBA00023125"/>
    </source>
</evidence>
<proteinExistence type="predicted"/>
<gene>
    <name evidence="8" type="ORF">MIND_00533800</name>
</gene>
<feature type="DNA-binding region" description="Homeobox" evidence="4">
    <location>
        <begin position="249"/>
        <end position="308"/>
    </location>
</feature>
<dbReference type="SMART" id="SM00389">
    <property type="entry name" value="HOX"/>
    <property type="match status" value="3"/>
</dbReference>
<keyword evidence="9" id="KW-1185">Reference proteome</keyword>
<name>A0A8H6W8W8_9AGAR</name>
<dbReference type="InterPro" id="IPR009057">
    <property type="entry name" value="Homeodomain-like_sf"/>
</dbReference>
<organism evidence="8 9">
    <name type="scientific">Mycena indigotica</name>
    <dbReference type="NCBI Taxonomy" id="2126181"/>
    <lineage>
        <taxon>Eukaryota</taxon>
        <taxon>Fungi</taxon>
        <taxon>Dikarya</taxon>
        <taxon>Basidiomycota</taxon>
        <taxon>Agaricomycotina</taxon>
        <taxon>Agaricomycetes</taxon>
        <taxon>Agaricomycetidae</taxon>
        <taxon>Agaricales</taxon>
        <taxon>Marasmiineae</taxon>
        <taxon>Mycenaceae</taxon>
        <taxon>Mycena</taxon>
    </lineage>
</organism>
<feature type="compositionally biased region" description="Low complexity" evidence="6">
    <location>
        <begin position="341"/>
        <end position="364"/>
    </location>
</feature>
<feature type="domain" description="Homeobox" evidence="7">
    <location>
        <begin position="247"/>
        <end position="307"/>
    </location>
</feature>
<dbReference type="InterPro" id="IPR050460">
    <property type="entry name" value="Distal-less_Homeobox_TF"/>
</dbReference>
<keyword evidence="8" id="KW-0418">Kinase</keyword>
<dbReference type="GO" id="GO:0000978">
    <property type="term" value="F:RNA polymerase II cis-regulatory region sequence-specific DNA binding"/>
    <property type="evidence" value="ECO:0007669"/>
    <property type="project" value="TreeGrafter"/>
</dbReference>
<protein>
    <submittedName>
        <fullName evidence="8">Pantothenate kinase</fullName>
    </submittedName>
</protein>
<dbReference type="PANTHER" id="PTHR24327">
    <property type="entry name" value="HOMEOBOX PROTEIN"/>
    <property type="match status" value="1"/>
</dbReference>
<feature type="region of interest" description="Disordered" evidence="6">
    <location>
        <begin position="177"/>
        <end position="258"/>
    </location>
</feature>